<sequence length="803" mass="88666">MAASSTPTKSPRKVSGISASSSKFSLLPTPTKQSLPRDLRDALSWLHLSGLSGLERGVLSQEAFLKPWAHYRDAYLLLQPQSMPRNSPPGHIKPVDILHYYTWYDEGALRYDATADENSFEYEPDPSRRATLDKSEWTVQEHEKFLYVWLLQTFKVGKFHNAFGFKYFECKNIAAAWQEVFLPIVHAVVADYDIRGRRYYGRLAKFIENVSPSRLAFPEANVGASVKALEVPRAAERESVRQVSGETDPFTNIWVSKKGKSSRQNEEEEIDRELRVAFPGFGHLVERPKVDVRAWVRKQSEAVSHKRALQGLGANKESENRFGDRMRRVFSPSRKSGEESPRKQFGFSRKRGDTTSSYPSPASTNRNPGSSKAEQSPSVLDTASPCVKPEKHCVKTEIRAQSDNTQKAVKRDTLGSVGDHSDARNSSRDSGHGASHTRESDKYSEAYTEPGFGPETYDPFFQPHHAPQASFASSGDNHNVYHNFQRELAKEKMSPSRESILRSSLPKLKGARSIEQAGAESTTRGFDRGPAPSNQSSQQDENELTSFHSFPSYVSTDASSSHITSQASVAIPLSYSRPERTVSDKPLGSNKPSRIPSPVYAQKNIYSYAPRASVYKPTGMPRGPTSPIDKNKALPPAPSPIPAVPLKNPRRYNSIQSTTSSLAASSIATSLPKSRSNRLIAEASSSSLLGPRIVSKENIRAALGNISASSRESLAEQDDDLNDPIISPATTHAFAGMGGRGLNTGELAPGRTATPVLRTYNSHMFPRKKESMNSMGGAGAHRMKNENEGSREYEMDEVKKGDV</sequence>
<organism evidence="2 3">
    <name type="scientific">Lophiotrema nucula</name>
    <dbReference type="NCBI Taxonomy" id="690887"/>
    <lineage>
        <taxon>Eukaryota</taxon>
        <taxon>Fungi</taxon>
        <taxon>Dikarya</taxon>
        <taxon>Ascomycota</taxon>
        <taxon>Pezizomycotina</taxon>
        <taxon>Dothideomycetes</taxon>
        <taxon>Pleosporomycetidae</taxon>
        <taxon>Pleosporales</taxon>
        <taxon>Lophiotremataceae</taxon>
        <taxon>Lophiotrema</taxon>
    </lineage>
</organism>
<keyword evidence="3" id="KW-1185">Reference proteome</keyword>
<feature type="region of interest" description="Disordered" evidence="1">
    <location>
        <begin position="766"/>
        <end position="803"/>
    </location>
</feature>
<evidence type="ECO:0000256" key="1">
    <source>
        <dbReference type="SAM" id="MobiDB-lite"/>
    </source>
</evidence>
<dbReference type="OrthoDB" id="3799259at2759"/>
<feature type="region of interest" description="Disordered" evidence="1">
    <location>
        <begin position="303"/>
        <end position="385"/>
    </location>
</feature>
<feature type="compositionally biased region" description="Basic and acidic residues" evidence="1">
    <location>
        <begin position="783"/>
        <end position="803"/>
    </location>
</feature>
<proteinExistence type="predicted"/>
<feature type="region of interest" description="Disordered" evidence="1">
    <location>
        <begin position="397"/>
        <end position="544"/>
    </location>
</feature>
<accession>A0A6A5ZR23</accession>
<feature type="compositionally biased region" description="Polar residues" evidence="1">
    <location>
        <begin position="532"/>
        <end position="544"/>
    </location>
</feature>
<reference evidence="2" key="1">
    <citation type="journal article" date="2020" name="Stud. Mycol.">
        <title>101 Dothideomycetes genomes: a test case for predicting lifestyles and emergence of pathogens.</title>
        <authorList>
            <person name="Haridas S."/>
            <person name="Albert R."/>
            <person name="Binder M."/>
            <person name="Bloem J."/>
            <person name="Labutti K."/>
            <person name="Salamov A."/>
            <person name="Andreopoulos B."/>
            <person name="Baker S."/>
            <person name="Barry K."/>
            <person name="Bills G."/>
            <person name="Bluhm B."/>
            <person name="Cannon C."/>
            <person name="Castanera R."/>
            <person name="Culley D."/>
            <person name="Daum C."/>
            <person name="Ezra D."/>
            <person name="Gonzalez J."/>
            <person name="Henrissat B."/>
            <person name="Kuo A."/>
            <person name="Liang C."/>
            <person name="Lipzen A."/>
            <person name="Lutzoni F."/>
            <person name="Magnuson J."/>
            <person name="Mondo S."/>
            <person name="Nolan M."/>
            <person name="Ohm R."/>
            <person name="Pangilinan J."/>
            <person name="Park H.-J."/>
            <person name="Ramirez L."/>
            <person name="Alfaro M."/>
            <person name="Sun H."/>
            <person name="Tritt A."/>
            <person name="Yoshinaga Y."/>
            <person name="Zwiers L.-H."/>
            <person name="Turgeon B."/>
            <person name="Goodwin S."/>
            <person name="Spatafora J."/>
            <person name="Crous P."/>
            <person name="Grigoriev I."/>
        </authorList>
    </citation>
    <scope>NUCLEOTIDE SEQUENCE</scope>
    <source>
        <strain evidence="2">CBS 627.86</strain>
    </source>
</reference>
<dbReference type="AlphaFoldDB" id="A0A6A5ZR23"/>
<feature type="region of interest" description="Disordered" evidence="1">
    <location>
        <begin position="1"/>
        <end position="35"/>
    </location>
</feature>
<name>A0A6A5ZR23_9PLEO</name>
<evidence type="ECO:0000313" key="2">
    <source>
        <dbReference type="EMBL" id="KAF2121595.1"/>
    </source>
</evidence>
<dbReference type="Proteomes" id="UP000799770">
    <property type="component" value="Unassembled WGS sequence"/>
</dbReference>
<dbReference type="EMBL" id="ML977312">
    <property type="protein sequence ID" value="KAF2121595.1"/>
    <property type="molecule type" value="Genomic_DNA"/>
</dbReference>
<feature type="compositionally biased region" description="Polar residues" evidence="1">
    <location>
        <begin position="470"/>
        <end position="482"/>
    </location>
</feature>
<protein>
    <submittedName>
        <fullName evidence="2">Uncharacterized protein</fullName>
    </submittedName>
</protein>
<feature type="compositionally biased region" description="Polar residues" evidence="1">
    <location>
        <begin position="354"/>
        <end position="381"/>
    </location>
</feature>
<feature type="compositionally biased region" description="Polar residues" evidence="1">
    <location>
        <begin position="17"/>
        <end position="34"/>
    </location>
</feature>
<evidence type="ECO:0000313" key="3">
    <source>
        <dbReference type="Proteomes" id="UP000799770"/>
    </source>
</evidence>
<feature type="region of interest" description="Disordered" evidence="1">
    <location>
        <begin position="616"/>
        <end position="649"/>
    </location>
</feature>
<feature type="compositionally biased region" description="Basic and acidic residues" evidence="1">
    <location>
        <begin position="316"/>
        <end position="327"/>
    </location>
</feature>
<feature type="compositionally biased region" description="Basic and acidic residues" evidence="1">
    <location>
        <begin position="409"/>
        <end position="444"/>
    </location>
</feature>
<feature type="region of interest" description="Disordered" evidence="1">
    <location>
        <begin position="579"/>
        <end position="598"/>
    </location>
</feature>
<gene>
    <name evidence="2" type="ORF">BDV96DRAFT_594775</name>
</gene>
<feature type="compositionally biased region" description="Basic and acidic residues" evidence="1">
    <location>
        <begin position="484"/>
        <end position="495"/>
    </location>
</feature>